<name>A0A5C3FDJ0_9BASI</name>
<feature type="region of interest" description="Disordered" evidence="1">
    <location>
        <begin position="1"/>
        <end position="20"/>
    </location>
</feature>
<organism evidence="2 3">
    <name type="scientific">Pseudozyma flocculosa</name>
    <dbReference type="NCBI Taxonomy" id="84751"/>
    <lineage>
        <taxon>Eukaryota</taxon>
        <taxon>Fungi</taxon>
        <taxon>Dikarya</taxon>
        <taxon>Basidiomycota</taxon>
        <taxon>Ustilaginomycotina</taxon>
        <taxon>Ustilaginomycetes</taxon>
        <taxon>Ustilaginales</taxon>
        <taxon>Ustilaginaceae</taxon>
        <taxon>Pseudozyma</taxon>
    </lineage>
</organism>
<evidence type="ECO:0000256" key="1">
    <source>
        <dbReference type="SAM" id="MobiDB-lite"/>
    </source>
</evidence>
<proteinExistence type="predicted"/>
<dbReference type="AlphaFoldDB" id="A0A5C3FDJ0"/>
<sequence>MCGQAGCPLRPLRNSSPEGVPMMMKSTALPTCPTCRCFQGVSTSDSSRLDGSALFRRPYERVRSRGGEAGQPPPGACHSTRARIARSRSLSRRTVVARGGGEVTRTALAIAATTPASRAKARPGQAGQLTAIASGTRKIARASVVRLLGGPRNRATTVSLLRSQPILAQPSVKRRLDASAHSTRWCTRRNQARCL</sequence>
<protein>
    <submittedName>
        <fullName evidence="2">Uncharacterized protein</fullName>
    </submittedName>
</protein>
<evidence type="ECO:0000313" key="2">
    <source>
        <dbReference type="EMBL" id="SPO41697.1"/>
    </source>
</evidence>
<feature type="region of interest" description="Disordered" evidence="1">
    <location>
        <begin position="62"/>
        <end position="82"/>
    </location>
</feature>
<evidence type="ECO:0000313" key="3">
    <source>
        <dbReference type="Proteomes" id="UP000323386"/>
    </source>
</evidence>
<reference evidence="2 3" key="1">
    <citation type="submission" date="2018-03" db="EMBL/GenBank/DDBJ databases">
        <authorList>
            <person name="Guldener U."/>
        </authorList>
    </citation>
    <scope>NUCLEOTIDE SEQUENCE [LARGE SCALE GENOMIC DNA]</scope>
    <source>
        <strain evidence="2 3">DAOM196992</strain>
    </source>
</reference>
<accession>A0A5C3FDJ0</accession>
<keyword evidence="3" id="KW-1185">Reference proteome</keyword>
<gene>
    <name evidence="2" type="ORF">PSFLO_07179</name>
</gene>
<dbReference type="EMBL" id="OOIP01000030">
    <property type="protein sequence ID" value="SPO41697.1"/>
    <property type="molecule type" value="Genomic_DNA"/>
</dbReference>
<dbReference type="Proteomes" id="UP000323386">
    <property type="component" value="Unassembled WGS sequence"/>
</dbReference>